<sequence length="121" mass="14318">MSRLGRIAKVVERSTLNDIISFLLINKLKFLSLCSVVNQVFFTGIYVSKIDRAIVIYQIHGLSQAEKAKFRRELYGYVDKSNRGQYEYYRPSLLDEIPYRKLIRCDLLIRKEDKEKITDFM</sequence>
<organism evidence="1 2">
    <name type="scientific">candidate division MSBL1 archaeon SCGC-AAA259I09</name>
    <dbReference type="NCBI Taxonomy" id="1698267"/>
    <lineage>
        <taxon>Archaea</taxon>
        <taxon>Methanobacteriati</taxon>
        <taxon>Methanobacteriota</taxon>
        <taxon>candidate division MSBL1</taxon>
    </lineage>
</organism>
<gene>
    <name evidence="1" type="ORF">AKJ37_06485</name>
</gene>
<dbReference type="AlphaFoldDB" id="A0A133UNY4"/>
<accession>A0A133UNY4</accession>
<reference evidence="1 2" key="1">
    <citation type="journal article" date="2016" name="Sci. Rep.">
        <title>Metabolic traits of an uncultured archaeal lineage -MSBL1- from brine pools of the Red Sea.</title>
        <authorList>
            <person name="Mwirichia R."/>
            <person name="Alam I."/>
            <person name="Rashid M."/>
            <person name="Vinu M."/>
            <person name="Ba-Alawi W."/>
            <person name="Anthony Kamau A."/>
            <person name="Kamanda Ngugi D."/>
            <person name="Goker M."/>
            <person name="Klenk H.P."/>
            <person name="Bajic V."/>
            <person name="Stingl U."/>
        </authorList>
    </citation>
    <scope>NUCLEOTIDE SEQUENCE [LARGE SCALE GENOMIC DNA]</scope>
    <source>
        <strain evidence="1">SCGC-AAA259I09</strain>
    </source>
</reference>
<keyword evidence="2" id="KW-1185">Reference proteome</keyword>
<protein>
    <submittedName>
        <fullName evidence="1">Uncharacterized protein</fullName>
    </submittedName>
</protein>
<evidence type="ECO:0000313" key="1">
    <source>
        <dbReference type="EMBL" id="KXA95925.1"/>
    </source>
</evidence>
<feature type="non-terminal residue" evidence="1">
    <location>
        <position position="121"/>
    </location>
</feature>
<dbReference type="EMBL" id="LHXR01000127">
    <property type="protein sequence ID" value="KXA95925.1"/>
    <property type="molecule type" value="Genomic_DNA"/>
</dbReference>
<proteinExistence type="predicted"/>
<dbReference type="Proteomes" id="UP000070463">
    <property type="component" value="Unassembled WGS sequence"/>
</dbReference>
<evidence type="ECO:0000313" key="2">
    <source>
        <dbReference type="Proteomes" id="UP000070463"/>
    </source>
</evidence>
<name>A0A133UNY4_9EURY</name>
<comment type="caution">
    <text evidence="1">The sequence shown here is derived from an EMBL/GenBank/DDBJ whole genome shotgun (WGS) entry which is preliminary data.</text>
</comment>